<dbReference type="STRING" id="4072.A0A2G3A5S3"/>
<dbReference type="SUPFAM" id="SSF54570">
    <property type="entry name" value="Ribosomal protein S19"/>
    <property type="match status" value="1"/>
</dbReference>
<evidence type="ECO:0000313" key="5">
    <source>
        <dbReference type="EMBL" id="PHT89587.1"/>
    </source>
</evidence>
<comment type="caution">
    <text evidence="5">The sequence shown here is derived from an EMBL/GenBank/DDBJ whole genome shotgun (WGS) entry which is preliminary data.</text>
</comment>
<dbReference type="Proteomes" id="UP000222542">
    <property type="component" value="Unassembled WGS sequence"/>
</dbReference>
<dbReference type="Gene3D" id="3.30.860.10">
    <property type="entry name" value="30s Ribosomal Protein S19, Chain A"/>
    <property type="match status" value="1"/>
</dbReference>
<proteinExistence type="inferred from homology"/>
<dbReference type="Pfam" id="PF00203">
    <property type="entry name" value="Ribosomal_S19"/>
    <property type="match status" value="1"/>
</dbReference>
<evidence type="ECO:0000256" key="1">
    <source>
        <dbReference type="ARBA" id="ARBA00007345"/>
    </source>
</evidence>
<dbReference type="PANTHER" id="PTHR11880">
    <property type="entry name" value="RIBOSOMAL PROTEIN S19P FAMILY MEMBER"/>
    <property type="match status" value="1"/>
</dbReference>
<dbReference type="EMBL" id="AYRZ02000002">
    <property type="protein sequence ID" value="PHT89587.1"/>
    <property type="molecule type" value="Genomic_DNA"/>
</dbReference>
<organism evidence="5 6">
    <name type="scientific">Capsicum annuum</name>
    <name type="common">Capsicum pepper</name>
    <dbReference type="NCBI Taxonomy" id="4072"/>
    <lineage>
        <taxon>Eukaryota</taxon>
        <taxon>Viridiplantae</taxon>
        <taxon>Streptophyta</taxon>
        <taxon>Embryophyta</taxon>
        <taxon>Tracheophyta</taxon>
        <taxon>Spermatophyta</taxon>
        <taxon>Magnoliopsida</taxon>
        <taxon>eudicotyledons</taxon>
        <taxon>Gunneridae</taxon>
        <taxon>Pentapetalae</taxon>
        <taxon>asterids</taxon>
        <taxon>lamiids</taxon>
        <taxon>Solanales</taxon>
        <taxon>Solanaceae</taxon>
        <taxon>Solanoideae</taxon>
        <taxon>Capsiceae</taxon>
        <taxon>Capsicum</taxon>
    </lineage>
</organism>
<reference evidence="5 6" key="1">
    <citation type="journal article" date="2014" name="Nat. Genet.">
        <title>Genome sequence of the hot pepper provides insights into the evolution of pungency in Capsicum species.</title>
        <authorList>
            <person name="Kim S."/>
            <person name="Park M."/>
            <person name="Yeom S.I."/>
            <person name="Kim Y.M."/>
            <person name="Lee J.M."/>
            <person name="Lee H.A."/>
            <person name="Seo E."/>
            <person name="Choi J."/>
            <person name="Cheong K."/>
            <person name="Kim K.T."/>
            <person name="Jung K."/>
            <person name="Lee G.W."/>
            <person name="Oh S.K."/>
            <person name="Bae C."/>
            <person name="Kim S.B."/>
            <person name="Lee H.Y."/>
            <person name="Kim S.Y."/>
            <person name="Kim M.S."/>
            <person name="Kang B.C."/>
            <person name="Jo Y.D."/>
            <person name="Yang H.B."/>
            <person name="Jeong H.J."/>
            <person name="Kang W.H."/>
            <person name="Kwon J.K."/>
            <person name="Shin C."/>
            <person name="Lim J.Y."/>
            <person name="Park J.H."/>
            <person name="Huh J.H."/>
            <person name="Kim J.S."/>
            <person name="Kim B.D."/>
            <person name="Cohen O."/>
            <person name="Paran I."/>
            <person name="Suh M.C."/>
            <person name="Lee S.B."/>
            <person name="Kim Y.K."/>
            <person name="Shin Y."/>
            <person name="Noh S.J."/>
            <person name="Park J."/>
            <person name="Seo Y.S."/>
            <person name="Kwon S.Y."/>
            <person name="Kim H.A."/>
            <person name="Park J.M."/>
            <person name="Kim H.J."/>
            <person name="Choi S.B."/>
            <person name="Bosland P.W."/>
            <person name="Reeves G."/>
            <person name="Jo S.H."/>
            <person name="Lee B.W."/>
            <person name="Cho H.T."/>
            <person name="Choi H.S."/>
            <person name="Lee M.S."/>
            <person name="Yu Y."/>
            <person name="Do Choi Y."/>
            <person name="Park B.S."/>
            <person name="van Deynze A."/>
            <person name="Ashrafi H."/>
            <person name="Hill T."/>
            <person name="Kim W.T."/>
            <person name="Pai H.S."/>
            <person name="Ahn H.K."/>
            <person name="Yeam I."/>
            <person name="Giovannoni J.J."/>
            <person name="Rose J.K."/>
            <person name="Sorensen I."/>
            <person name="Lee S.J."/>
            <person name="Kim R.W."/>
            <person name="Choi I.Y."/>
            <person name="Choi B.S."/>
            <person name="Lim J.S."/>
            <person name="Lee Y.H."/>
            <person name="Choi D."/>
        </authorList>
    </citation>
    <scope>NUCLEOTIDE SEQUENCE [LARGE SCALE GENOMIC DNA]</scope>
    <source>
        <strain evidence="6">cv. CM334</strain>
    </source>
</reference>
<name>A0A2G3A5S3_CAPAN</name>
<evidence type="ECO:0000256" key="3">
    <source>
        <dbReference type="ARBA" id="ARBA00023274"/>
    </source>
</evidence>
<dbReference type="AlphaFoldDB" id="A0A2G3A5S3"/>
<dbReference type="GO" id="GO:0006412">
    <property type="term" value="P:translation"/>
    <property type="evidence" value="ECO:0007669"/>
    <property type="project" value="InterPro"/>
</dbReference>
<dbReference type="PIRSF" id="PIRSF002144">
    <property type="entry name" value="Ribosomal_S19"/>
    <property type="match status" value="1"/>
</dbReference>
<keyword evidence="2 4" id="KW-0689">Ribosomal protein</keyword>
<dbReference type="PRINTS" id="PR00975">
    <property type="entry name" value="RIBOSOMALS19"/>
</dbReference>
<reference evidence="5 6" key="2">
    <citation type="journal article" date="2017" name="Genome Biol.">
        <title>New reference genome sequences of hot pepper reveal the massive evolution of plant disease-resistance genes by retroduplication.</title>
        <authorList>
            <person name="Kim S."/>
            <person name="Park J."/>
            <person name="Yeom S.I."/>
            <person name="Kim Y.M."/>
            <person name="Seo E."/>
            <person name="Kim K.T."/>
            <person name="Kim M.S."/>
            <person name="Lee J.M."/>
            <person name="Cheong K."/>
            <person name="Shin H.S."/>
            <person name="Kim S.B."/>
            <person name="Han K."/>
            <person name="Lee J."/>
            <person name="Park M."/>
            <person name="Lee H.A."/>
            <person name="Lee H.Y."/>
            <person name="Lee Y."/>
            <person name="Oh S."/>
            <person name="Lee J.H."/>
            <person name="Choi E."/>
            <person name="Choi E."/>
            <person name="Lee S.E."/>
            <person name="Jeon J."/>
            <person name="Kim H."/>
            <person name="Choi G."/>
            <person name="Song H."/>
            <person name="Lee J."/>
            <person name="Lee S.C."/>
            <person name="Kwon J.K."/>
            <person name="Lee H.Y."/>
            <person name="Koo N."/>
            <person name="Hong Y."/>
            <person name="Kim R.W."/>
            <person name="Kang W.H."/>
            <person name="Huh J.H."/>
            <person name="Kang B.C."/>
            <person name="Yang T.J."/>
            <person name="Lee Y.H."/>
            <person name="Bennetzen J.L."/>
            <person name="Choi D."/>
        </authorList>
    </citation>
    <scope>NUCLEOTIDE SEQUENCE [LARGE SCALE GENOMIC DNA]</scope>
    <source>
        <strain evidence="6">cv. CM334</strain>
    </source>
</reference>
<gene>
    <name evidence="5" type="ORF">T459_04700</name>
</gene>
<dbReference type="GO" id="GO:0003735">
    <property type="term" value="F:structural constituent of ribosome"/>
    <property type="evidence" value="ECO:0000318"/>
    <property type="project" value="GO_Central"/>
</dbReference>
<evidence type="ECO:0000313" key="6">
    <source>
        <dbReference type="Proteomes" id="UP000222542"/>
    </source>
</evidence>
<dbReference type="InterPro" id="IPR002222">
    <property type="entry name" value="Ribosomal_uS19"/>
</dbReference>
<keyword evidence="6" id="KW-1185">Reference proteome</keyword>
<protein>
    <submittedName>
        <fullName evidence="5">40S ribosomal protein S15</fullName>
    </submittedName>
</protein>
<sequence>MSTNELVKLFNARPRRRSQRGLKRKSMPLIKKMRKMKCEAPPGEKPKPVKTHLRNMIIVPEMIGSIIEIYNGKTFNQIEVKPEMIGRILLAKFSIFI</sequence>
<dbReference type="InterPro" id="IPR023575">
    <property type="entry name" value="Ribosomal_uS19_SF"/>
</dbReference>
<accession>A0A2G3A5S3</accession>
<comment type="similarity">
    <text evidence="1 4">Belongs to the universal ribosomal protein uS19 family.</text>
</comment>
<dbReference type="Gramene" id="PHT89587">
    <property type="protein sequence ID" value="PHT89587"/>
    <property type="gene ID" value="T459_04700"/>
</dbReference>
<dbReference type="PANTHER" id="PTHR11880:SF66">
    <property type="entry name" value="40S RIBOSOMAL PROTEIN S15-LIKE"/>
    <property type="match status" value="1"/>
</dbReference>
<evidence type="ECO:0000256" key="4">
    <source>
        <dbReference type="RuleBase" id="RU003485"/>
    </source>
</evidence>
<keyword evidence="3 4" id="KW-0687">Ribonucleoprotein</keyword>
<evidence type="ECO:0000256" key="2">
    <source>
        <dbReference type="ARBA" id="ARBA00022980"/>
    </source>
</evidence>
<dbReference type="GO" id="GO:0022627">
    <property type="term" value="C:cytosolic small ribosomal subunit"/>
    <property type="evidence" value="ECO:0000318"/>
    <property type="project" value="GO_Central"/>
</dbReference>